<keyword evidence="3" id="KW-0472">Membrane</keyword>
<dbReference type="Gene3D" id="3.90.1310.10">
    <property type="entry name" value="Penicillin-binding protein 2a (Domain 2)"/>
    <property type="match status" value="1"/>
</dbReference>
<dbReference type="Gene3D" id="3.30.450.330">
    <property type="match status" value="1"/>
</dbReference>
<keyword evidence="5" id="KW-0132">Cell division</keyword>
<evidence type="ECO:0000256" key="2">
    <source>
        <dbReference type="ARBA" id="ARBA00022645"/>
    </source>
</evidence>
<dbReference type="SUPFAM" id="SSF56601">
    <property type="entry name" value="beta-lactamase/transpeptidase-like"/>
    <property type="match status" value="1"/>
</dbReference>
<organism evidence="5 6">
    <name type="scientific">Desulfobaculum xiamenense</name>
    <dbReference type="NCBI Taxonomy" id="995050"/>
    <lineage>
        <taxon>Bacteria</taxon>
        <taxon>Pseudomonadati</taxon>
        <taxon>Thermodesulfobacteriota</taxon>
        <taxon>Desulfovibrionia</taxon>
        <taxon>Desulfovibrionales</taxon>
        <taxon>Desulfovibrionaceae</taxon>
        <taxon>Desulfobaculum</taxon>
    </lineage>
</organism>
<dbReference type="RefSeq" id="WP_167940788.1">
    <property type="nucleotide sequence ID" value="NZ_JAATJA010000001.1"/>
</dbReference>
<dbReference type="EMBL" id="JAATJA010000001">
    <property type="protein sequence ID" value="NJB67760.1"/>
    <property type="molecule type" value="Genomic_DNA"/>
</dbReference>
<keyword evidence="5" id="KW-0131">Cell cycle</keyword>
<evidence type="ECO:0000259" key="4">
    <source>
        <dbReference type="PROSITE" id="PS51178"/>
    </source>
</evidence>
<keyword evidence="2" id="KW-0378">Hydrolase</keyword>
<dbReference type="SUPFAM" id="SSF56519">
    <property type="entry name" value="Penicillin binding protein dimerisation domain"/>
    <property type="match status" value="1"/>
</dbReference>
<dbReference type="InterPro" id="IPR001460">
    <property type="entry name" value="PCN-bd_Tpept"/>
</dbReference>
<comment type="caution">
    <text evidence="5">The sequence shown here is derived from an EMBL/GenBank/DDBJ whole genome shotgun (WGS) entry which is preliminary data.</text>
</comment>
<dbReference type="PANTHER" id="PTHR30627:SF1">
    <property type="entry name" value="PEPTIDOGLYCAN D,D-TRANSPEPTIDASE FTSI"/>
    <property type="match status" value="1"/>
</dbReference>
<dbReference type="InterPro" id="IPR036138">
    <property type="entry name" value="PBP_dimer_sf"/>
</dbReference>
<keyword evidence="6" id="KW-1185">Reference proteome</keyword>
<evidence type="ECO:0000256" key="3">
    <source>
        <dbReference type="ARBA" id="ARBA00023136"/>
    </source>
</evidence>
<gene>
    <name evidence="5" type="ORF">GGQ74_001400</name>
</gene>
<keyword evidence="2" id="KW-0645">Protease</keyword>
<sequence length="654" mass="70686">MMATYSPRHAKTRDWSRVRLAVVAVVFGLCWLALWARAFQVQVLEGGMLAERASRQHLVSEFISGERGRIFDSRGRVLAQSVQCSSVYARPLEVDQPVHAARDLARILGVSAPRLVKDLTDARPFIWIARQVSDREAAKVAALNYSGIHLVTEYKRLYPNGHLAGQLLGFCGLDGEGLEGLEKSLNGELAGTTDRNVVQRDARGRRLYLNGGRDEESARGTDIRLTIDADIQAVAELAVEQAVTRYSGSSGTALVVETGTGSILAWAQYPFFNPNIYREYGPGIWRNRIALDALEPGSTFKPFIVATALQERIVRPNSVFDCENGRFTLDGITIRDTHDYDTLTVSDIVRLSSNIGMAKIGLTLGAQRVHSYLEKLGFGDRLELGLPGESRGILRDPGRWQRVDLASAAFGQGVAVTALQMARGYLCLANGGVLRPLRLQTNVEPDEPALKVFDSKVTAQVLTMLQDVVEGEGTGTRARIKGMHVGGKTGTAQKASATGGYGGKYLASFVGLFPAERPRYLVMVMVDEPHPQHYGGVVAAPAVRDIALKALAYLGELPEVAADTPFADAGDAQPAREALRASIAAGRNARTASAVPDVVGLPLRRAIEIFATAGIMPDLRGDGYIIGKQSPAPGTPWNKTGKAVFWLSDTQGRG</sequence>
<dbReference type="Pfam" id="PF00905">
    <property type="entry name" value="Transpeptidase"/>
    <property type="match status" value="1"/>
</dbReference>
<feature type="domain" description="PASTA" evidence="4">
    <location>
        <begin position="591"/>
        <end position="649"/>
    </location>
</feature>
<dbReference type="GO" id="GO:0071555">
    <property type="term" value="P:cell wall organization"/>
    <property type="evidence" value="ECO:0007669"/>
    <property type="project" value="TreeGrafter"/>
</dbReference>
<evidence type="ECO:0000313" key="6">
    <source>
        <dbReference type="Proteomes" id="UP000580856"/>
    </source>
</evidence>
<dbReference type="GO" id="GO:0051301">
    <property type="term" value="P:cell division"/>
    <property type="evidence" value="ECO:0007669"/>
    <property type="project" value="UniProtKB-KW"/>
</dbReference>
<dbReference type="PROSITE" id="PS51178">
    <property type="entry name" value="PASTA"/>
    <property type="match status" value="1"/>
</dbReference>
<dbReference type="PANTHER" id="PTHR30627">
    <property type="entry name" value="PEPTIDOGLYCAN D,D-TRANSPEPTIDASE"/>
    <property type="match status" value="1"/>
</dbReference>
<accession>A0A846QL34</accession>
<dbReference type="Pfam" id="PF03793">
    <property type="entry name" value="PASTA"/>
    <property type="match status" value="1"/>
</dbReference>
<dbReference type="GO" id="GO:0004180">
    <property type="term" value="F:carboxypeptidase activity"/>
    <property type="evidence" value="ECO:0007669"/>
    <property type="project" value="UniProtKB-KW"/>
</dbReference>
<evidence type="ECO:0000256" key="1">
    <source>
        <dbReference type="ARBA" id="ARBA00004370"/>
    </source>
</evidence>
<dbReference type="GO" id="GO:0008658">
    <property type="term" value="F:penicillin binding"/>
    <property type="evidence" value="ECO:0007669"/>
    <property type="project" value="InterPro"/>
</dbReference>
<reference evidence="5 6" key="1">
    <citation type="submission" date="2020-03" db="EMBL/GenBank/DDBJ databases">
        <title>Genomic Encyclopedia of Type Strains, Phase IV (KMG-IV): sequencing the most valuable type-strain genomes for metagenomic binning, comparative biology and taxonomic classification.</title>
        <authorList>
            <person name="Goeker M."/>
        </authorList>
    </citation>
    <scope>NUCLEOTIDE SEQUENCE [LARGE SCALE GENOMIC DNA]</scope>
    <source>
        <strain evidence="5 6">DSM 24233</strain>
    </source>
</reference>
<dbReference type="InterPro" id="IPR005311">
    <property type="entry name" value="PBP_dimer"/>
</dbReference>
<name>A0A846QL34_9BACT</name>
<dbReference type="Gene3D" id="1.10.150.770">
    <property type="match status" value="1"/>
</dbReference>
<dbReference type="GO" id="GO:0005886">
    <property type="term" value="C:plasma membrane"/>
    <property type="evidence" value="ECO:0007669"/>
    <property type="project" value="TreeGrafter"/>
</dbReference>
<dbReference type="Proteomes" id="UP000580856">
    <property type="component" value="Unassembled WGS sequence"/>
</dbReference>
<dbReference type="InterPro" id="IPR012338">
    <property type="entry name" value="Beta-lactam/transpept-like"/>
</dbReference>
<protein>
    <submittedName>
        <fullName evidence="5">Cell division protein FtsI (Penicillin-binding protein 3)</fullName>
    </submittedName>
</protein>
<keyword evidence="2" id="KW-0121">Carboxypeptidase</keyword>
<dbReference type="InterPro" id="IPR005543">
    <property type="entry name" value="PASTA_dom"/>
</dbReference>
<proteinExistence type="predicted"/>
<dbReference type="AlphaFoldDB" id="A0A846QL34"/>
<comment type="subcellular location">
    <subcellularLocation>
        <location evidence="1">Membrane</location>
    </subcellularLocation>
</comment>
<dbReference type="SUPFAM" id="SSF54184">
    <property type="entry name" value="Penicillin-binding protein 2x (pbp-2x), c-terminal domain"/>
    <property type="match status" value="1"/>
</dbReference>
<dbReference type="InterPro" id="IPR050515">
    <property type="entry name" value="Beta-lactam/transpept"/>
</dbReference>
<evidence type="ECO:0000313" key="5">
    <source>
        <dbReference type="EMBL" id="NJB67760.1"/>
    </source>
</evidence>
<dbReference type="Pfam" id="PF03717">
    <property type="entry name" value="PBP_dimer"/>
    <property type="match status" value="1"/>
</dbReference>
<dbReference type="Gene3D" id="3.40.710.10">
    <property type="entry name" value="DD-peptidase/beta-lactamase superfamily"/>
    <property type="match status" value="1"/>
</dbReference>